<reference evidence="1 2" key="1">
    <citation type="journal article" date="2011" name="Genome Biol. Evol.">
        <title>Comparative whole genome sequence analysis of the carcinogenic bacterial model pathogen Helicobacter felis.</title>
        <authorList>
            <person name="Arnold I.C."/>
            <person name="Zigova Z."/>
            <person name="Holden M."/>
            <person name="Lawley T.D."/>
            <person name="Rad R."/>
            <person name="Dougan G."/>
            <person name="Falkow S."/>
            <person name="Bentley S.D."/>
            <person name="Muller A."/>
        </authorList>
    </citation>
    <scope>NUCLEOTIDE SEQUENCE [LARGE SCALE GENOMIC DNA]</scope>
    <source>
        <strain evidence="2">ATCC 49179 / CCUG 28539 / NCTC 12436 / CS1</strain>
    </source>
</reference>
<dbReference type="RefSeq" id="WP_013470025.1">
    <property type="nucleotide sequence ID" value="NC_014810.2"/>
</dbReference>
<dbReference type="OrthoDB" id="5330155at2"/>
<gene>
    <name evidence="1" type="ordered locus">Hfelis_15800</name>
</gene>
<dbReference type="KEGG" id="hfe:HFELIS_15800"/>
<dbReference type="HOGENOM" id="CLU_2666065_0_0_7"/>
<accession>E7ABA6</accession>
<dbReference type="AlphaFoldDB" id="E7ABA6"/>
<dbReference type="EMBL" id="FQ670179">
    <property type="protein sequence ID" value="CBY83664.1"/>
    <property type="molecule type" value="Genomic_DNA"/>
</dbReference>
<organism evidence="1 2">
    <name type="scientific">Helicobacter felis (strain ATCC 49179 / CCUG 28539 / NCTC 12436 / CS1)</name>
    <dbReference type="NCBI Taxonomy" id="936155"/>
    <lineage>
        <taxon>Bacteria</taxon>
        <taxon>Pseudomonadati</taxon>
        <taxon>Campylobacterota</taxon>
        <taxon>Epsilonproteobacteria</taxon>
        <taxon>Campylobacterales</taxon>
        <taxon>Helicobacteraceae</taxon>
        <taxon>Helicobacter</taxon>
    </lineage>
</organism>
<protein>
    <submittedName>
        <fullName evidence="1">Uncharacterized protein</fullName>
    </submittedName>
</protein>
<keyword evidence="2" id="KW-1185">Reference proteome</keyword>
<evidence type="ECO:0000313" key="2">
    <source>
        <dbReference type="Proteomes" id="UP000007934"/>
    </source>
</evidence>
<dbReference type="Proteomes" id="UP000007934">
    <property type="component" value="Chromosome"/>
</dbReference>
<evidence type="ECO:0000313" key="1">
    <source>
        <dbReference type="EMBL" id="CBY83664.1"/>
    </source>
</evidence>
<name>E7ABA6_HELFC</name>
<dbReference type="GeneID" id="36134438"/>
<sequence>MAWKQGNPLCLCHECQTCGSLKVKQRTIILENTSTKCLLSGVVTLEDMRLMMITISPKSVPLEKLRNNTKALVHN</sequence>
<proteinExistence type="predicted"/>